<evidence type="ECO:0000256" key="1">
    <source>
        <dbReference type="SAM" id="MobiDB-lite"/>
    </source>
</evidence>
<keyword evidence="2" id="KW-0472">Membrane</keyword>
<keyword evidence="4" id="KW-1185">Reference proteome</keyword>
<feature type="transmembrane region" description="Helical" evidence="2">
    <location>
        <begin position="20"/>
        <end position="43"/>
    </location>
</feature>
<accession>A0ABP8SAQ7</accession>
<comment type="caution">
    <text evidence="3">The sequence shown here is derived from an EMBL/GenBank/DDBJ whole genome shotgun (WGS) entry which is preliminary data.</text>
</comment>
<feature type="region of interest" description="Disordered" evidence="1">
    <location>
        <begin position="1"/>
        <end position="20"/>
    </location>
</feature>
<keyword evidence="2" id="KW-1133">Transmembrane helix</keyword>
<dbReference type="EMBL" id="BAABGU010000005">
    <property type="protein sequence ID" value="GAA4565189.1"/>
    <property type="molecule type" value="Genomic_DNA"/>
</dbReference>
<evidence type="ECO:0000256" key="2">
    <source>
        <dbReference type="SAM" id="Phobius"/>
    </source>
</evidence>
<protein>
    <submittedName>
        <fullName evidence="3">Uncharacterized protein</fullName>
    </submittedName>
</protein>
<dbReference type="Proteomes" id="UP001500307">
    <property type="component" value="Unassembled WGS sequence"/>
</dbReference>
<organism evidence="3 4">
    <name type="scientific">Micromonospora coerulea</name>
    <dbReference type="NCBI Taxonomy" id="47856"/>
    <lineage>
        <taxon>Bacteria</taxon>
        <taxon>Bacillati</taxon>
        <taxon>Actinomycetota</taxon>
        <taxon>Actinomycetes</taxon>
        <taxon>Micromonosporales</taxon>
        <taxon>Micromonosporaceae</taxon>
        <taxon>Micromonospora</taxon>
    </lineage>
</organism>
<evidence type="ECO:0000313" key="3">
    <source>
        <dbReference type="EMBL" id="GAA4565189.1"/>
    </source>
</evidence>
<evidence type="ECO:0000313" key="4">
    <source>
        <dbReference type="Proteomes" id="UP001500307"/>
    </source>
</evidence>
<proteinExistence type="predicted"/>
<gene>
    <name evidence="3" type="ORF">GCM10023176_12670</name>
</gene>
<sequence length="77" mass="7700">METTETAEGAAFPREESPGLGAATGFMLGLFGYLVAIVAFGYLGMFAGGQDAGDQLATGIATAYLVGLPPPGSTRVA</sequence>
<reference evidence="4" key="1">
    <citation type="journal article" date="2019" name="Int. J. Syst. Evol. Microbiol.">
        <title>The Global Catalogue of Microorganisms (GCM) 10K type strain sequencing project: providing services to taxonomists for standard genome sequencing and annotation.</title>
        <authorList>
            <consortium name="The Broad Institute Genomics Platform"/>
            <consortium name="The Broad Institute Genome Sequencing Center for Infectious Disease"/>
            <person name="Wu L."/>
            <person name="Ma J."/>
        </authorList>
    </citation>
    <scope>NUCLEOTIDE SEQUENCE [LARGE SCALE GENOMIC DNA]</scope>
    <source>
        <strain evidence="4">JCM 3175</strain>
    </source>
</reference>
<name>A0ABP8SAQ7_9ACTN</name>
<keyword evidence="2" id="KW-0812">Transmembrane</keyword>